<sequence>MNSTRAIGSRFFNVDEKFTNYEGNYSLISDSQLIQLNGTVEFNFYSKPAIRFFGKTEKVDILSLMDKKEIILEVPGMIPTKASLDSVQNNHVAKGIVLYKLQDDKDFYMDSYYIHVNNFVKYLGDNITKDNFHYRGGVTIEHENWNIELQHRHDYKDKRIFSNLKDSNGHGITHIIKIDKKDGSKFKKSDVTDVEEILVWIFTLCAGRHIGMLIKICKNKEGEVHKEFSVPLMSPYGEIPNWFPKQKGKVIESLFQNFASRFKDKFLRRTIKETIHWYVESLNATFIENKTINSQIALEKLSFVLLTQQTQQIISKSKFDKNNFQINLETILDEISIKTVLSGEHKKFSTHFDSGPHLLVNYRNHIAHPKRNSSIDSYFIHDKFLINQLGLYYTEMLLLYLIGYEGEFSNRLKFPLWEGEYDSLPWK</sequence>
<dbReference type="Pfam" id="PF26308">
    <property type="entry name" value="YopA_M"/>
    <property type="match status" value="1"/>
</dbReference>
<organism evidence="2 3">
    <name type="scientific">Halobacillus amylolyticus</name>
    <dbReference type="NCBI Taxonomy" id="2932259"/>
    <lineage>
        <taxon>Bacteria</taxon>
        <taxon>Bacillati</taxon>
        <taxon>Bacillota</taxon>
        <taxon>Bacilli</taxon>
        <taxon>Bacillales</taxon>
        <taxon>Bacillaceae</taxon>
        <taxon>Halobacillus</taxon>
    </lineage>
</organism>
<name>A0ABY4HG86_9BACI</name>
<keyword evidence="3" id="KW-1185">Reference proteome</keyword>
<dbReference type="Proteomes" id="UP000830326">
    <property type="component" value="Chromosome"/>
</dbReference>
<accession>A0ABY4HG86</accession>
<feature type="domain" description="YopA central" evidence="1">
    <location>
        <begin position="104"/>
        <end position="236"/>
    </location>
</feature>
<dbReference type="RefSeq" id="WP_245035336.1">
    <property type="nucleotide sequence ID" value="NZ_CP095075.1"/>
</dbReference>
<proteinExistence type="predicted"/>
<evidence type="ECO:0000259" key="1">
    <source>
        <dbReference type="Pfam" id="PF26308"/>
    </source>
</evidence>
<dbReference type="EMBL" id="CP095075">
    <property type="protein sequence ID" value="UOR13639.1"/>
    <property type="molecule type" value="Genomic_DNA"/>
</dbReference>
<protein>
    <recommendedName>
        <fullName evidence="1">YopA central domain-containing protein</fullName>
    </recommendedName>
</protein>
<evidence type="ECO:0000313" key="3">
    <source>
        <dbReference type="Proteomes" id="UP000830326"/>
    </source>
</evidence>
<dbReference type="InterPro" id="IPR058684">
    <property type="entry name" value="YopA_M"/>
</dbReference>
<gene>
    <name evidence="2" type="ORF">MUO15_09425</name>
</gene>
<evidence type="ECO:0000313" key="2">
    <source>
        <dbReference type="EMBL" id="UOR13639.1"/>
    </source>
</evidence>
<reference evidence="2" key="1">
    <citation type="submission" date="2022-04" db="EMBL/GenBank/DDBJ databases">
        <title>Halobacillus sp. isolated from saltern.</title>
        <authorList>
            <person name="Won M."/>
            <person name="Lee C.-M."/>
            <person name="Woen H.-Y."/>
            <person name="Kwon S.-W."/>
        </authorList>
    </citation>
    <scope>NUCLEOTIDE SEQUENCE</scope>
    <source>
        <strain evidence="2">SSHM10-5</strain>
    </source>
</reference>